<evidence type="ECO:0000313" key="2">
    <source>
        <dbReference type="Proteomes" id="UP001168883"/>
    </source>
</evidence>
<comment type="caution">
    <text evidence="1">The sequence shown here is derived from an EMBL/GenBank/DDBJ whole genome shotgun (WGS) entry which is preliminary data.</text>
</comment>
<sequence>MFDVGYTGCGGAARGAKEVGIGGMFGIGAIFGDGGIAEKGAIFGVGGKESGDTDGEGGKFDDNGESMLCLGRFG</sequence>
<dbReference type="EMBL" id="JAUMKJ010000085">
    <property type="protein sequence ID" value="MDO3681905.1"/>
    <property type="molecule type" value="Genomic_DNA"/>
</dbReference>
<accession>A0ABT8VLQ1</accession>
<name>A0ABT8VLQ1_9BACL</name>
<proteinExistence type="predicted"/>
<evidence type="ECO:0000313" key="1">
    <source>
        <dbReference type="EMBL" id="MDO3681905.1"/>
    </source>
</evidence>
<keyword evidence="2" id="KW-1185">Reference proteome</keyword>
<protein>
    <submittedName>
        <fullName evidence="1">Uncharacterized protein</fullName>
    </submittedName>
</protein>
<dbReference type="RefSeq" id="WP_025849600.1">
    <property type="nucleotide sequence ID" value="NZ_JARLKN010000166.1"/>
</dbReference>
<dbReference type="Proteomes" id="UP001168883">
    <property type="component" value="Unassembled WGS sequence"/>
</dbReference>
<gene>
    <name evidence="1" type="ORF">Q3C12_33445</name>
</gene>
<organism evidence="1 2">
    <name type="scientific">Paenibacillus ehimensis</name>
    <dbReference type="NCBI Taxonomy" id="79264"/>
    <lineage>
        <taxon>Bacteria</taxon>
        <taxon>Bacillati</taxon>
        <taxon>Bacillota</taxon>
        <taxon>Bacilli</taxon>
        <taxon>Bacillales</taxon>
        <taxon>Paenibacillaceae</taxon>
        <taxon>Paenibacillus</taxon>
    </lineage>
</organism>
<reference evidence="1" key="1">
    <citation type="submission" date="2023-07" db="EMBL/GenBank/DDBJ databases">
        <authorList>
            <person name="Aktuganov G."/>
            <person name="Boyko T."/>
            <person name="Delegan Y."/>
            <person name="Galimzianova N."/>
            <person name="Gilvanova E."/>
            <person name="Korobov V."/>
            <person name="Kuzmina L."/>
            <person name="Melentiev A."/>
            <person name="Milman P."/>
            <person name="Ryabova A."/>
            <person name="Stupak E."/>
            <person name="Yasakov T."/>
            <person name="Zharikova N."/>
            <person name="Zhurenko E."/>
        </authorList>
    </citation>
    <scope>NUCLEOTIDE SEQUENCE</scope>
    <source>
        <strain evidence="1">IB-739</strain>
    </source>
</reference>